<evidence type="ECO:0008006" key="3">
    <source>
        <dbReference type="Google" id="ProtNLM"/>
    </source>
</evidence>
<accession>A0A2W6MVP4</accession>
<protein>
    <recommendedName>
        <fullName evidence="3">FHA domain-containing protein</fullName>
    </recommendedName>
</protein>
<evidence type="ECO:0000313" key="2">
    <source>
        <dbReference type="Proteomes" id="UP000249746"/>
    </source>
</evidence>
<proteinExistence type="predicted"/>
<comment type="caution">
    <text evidence="1">The sequence shown here is derived from an EMBL/GenBank/DDBJ whole genome shotgun (WGS) entry which is preliminary data.</text>
</comment>
<evidence type="ECO:0000313" key="1">
    <source>
        <dbReference type="EMBL" id="PZT47288.1"/>
    </source>
</evidence>
<dbReference type="AlphaFoldDB" id="A0A2W6MVP4"/>
<name>A0A2W6MVP4_9HELI</name>
<dbReference type="EMBL" id="NBIU01000049">
    <property type="protein sequence ID" value="PZT47288.1"/>
    <property type="molecule type" value="Genomic_DNA"/>
</dbReference>
<sequence>MENNMDQEIGVIIENIEECVSEKYACVFDKTGGYIGNSTDNKFCIQDKQGQIQEKHIKITFEEGCFALTPVTNCVVYYNKSHSQMGGGYGTIINLNDTAKIGNLILRFVKPSDIDESKIHQKKIINDIEKQPEFQEEMLKPRGQVSVNFNKKEDIKELIDTKKEFDFLEKKFDDSFLTTLPKVNANNFDYQNVLKILDKTFKQIQSNQKSSKFNDIYENLSLKDLEAIISEVPLIKSTKLINLLVLSLITKELYSPIFEEMEEDMFIKYLKVALQSNVKEEKLLFENLTLKALEKYRKKN</sequence>
<organism evidence="1 2">
    <name type="scientific">Helicobacter valdiviensis</name>
    <dbReference type="NCBI Taxonomy" id="1458358"/>
    <lineage>
        <taxon>Bacteria</taxon>
        <taxon>Pseudomonadati</taxon>
        <taxon>Campylobacterota</taxon>
        <taxon>Epsilonproteobacteria</taxon>
        <taxon>Campylobacterales</taxon>
        <taxon>Helicobacteraceae</taxon>
        <taxon>Helicobacter</taxon>
    </lineage>
</organism>
<gene>
    <name evidence="1" type="ORF">B6S12_09880</name>
</gene>
<reference evidence="1 2" key="1">
    <citation type="submission" date="2017-03" db="EMBL/GenBank/DDBJ databases">
        <title>Genomic and clinical evidence uncovers the enterohepatic species Helicobacter valdiviensis as a potential human intestinal pathogen.</title>
        <authorList>
            <person name="Fresia P."/>
            <person name="Jara R."/>
            <person name="Sierra R."/>
            <person name="Ferres I."/>
            <person name="Greif G."/>
            <person name="Iraola G."/>
            <person name="Collado L."/>
        </authorList>
    </citation>
    <scope>NUCLEOTIDE SEQUENCE [LARGE SCALE GENOMIC DNA]</scope>
    <source>
        <strain evidence="1 2">WBE14</strain>
    </source>
</reference>
<keyword evidence="2" id="KW-1185">Reference proteome</keyword>
<dbReference type="OrthoDB" id="5353961at2"/>
<dbReference type="Proteomes" id="UP000249746">
    <property type="component" value="Unassembled WGS sequence"/>
</dbReference>